<feature type="region of interest" description="Disordered" evidence="5">
    <location>
        <begin position="1"/>
        <end position="23"/>
    </location>
</feature>
<dbReference type="Gene3D" id="1.10.10.60">
    <property type="entry name" value="Homeodomain-like"/>
    <property type="match status" value="2"/>
</dbReference>
<dbReference type="Gene3D" id="1.10.357.10">
    <property type="entry name" value="Tetracycline Repressor, domain 2"/>
    <property type="match status" value="2"/>
</dbReference>
<protein>
    <submittedName>
        <fullName evidence="7">TetR family transcriptional regulator</fullName>
    </submittedName>
</protein>
<evidence type="ECO:0000256" key="2">
    <source>
        <dbReference type="ARBA" id="ARBA00023125"/>
    </source>
</evidence>
<evidence type="ECO:0000313" key="7">
    <source>
        <dbReference type="EMBL" id="OBG47904.1"/>
    </source>
</evidence>
<dbReference type="AlphaFoldDB" id="A0ABD6P863"/>
<feature type="domain" description="HTH tetR-type" evidence="6">
    <location>
        <begin position="247"/>
        <end position="307"/>
    </location>
</feature>
<dbReference type="SUPFAM" id="SSF48498">
    <property type="entry name" value="Tetracyclin repressor-like, C-terminal domain"/>
    <property type="match status" value="1"/>
</dbReference>
<dbReference type="PANTHER" id="PTHR30055:SF234">
    <property type="entry name" value="HTH-TYPE TRANSCRIPTIONAL REGULATOR BETI"/>
    <property type="match status" value="1"/>
</dbReference>
<dbReference type="PROSITE" id="PS50977">
    <property type="entry name" value="HTH_TETR_2"/>
    <property type="match status" value="2"/>
</dbReference>
<evidence type="ECO:0000256" key="1">
    <source>
        <dbReference type="ARBA" id="ARBA00023015"/>
    </source>
</evidence>
<reference evidence="7 8" key="1">
    <citation type="submission" date="2016-06" db="EMBL/GenBank/DDBJ databases">
        <authorList>
            <person name="Sutton G."/>
            <person name="Brinkac L."/>
            <person name="Sanka R."/>
            <person name="Adams M."/>
            <person name="Lau E."/>
            <person name="Sam S."/>
            <person name="Sreng N."/>
            <person name="Him V."/>
            <person name="Kerleguer A."/>
            <person name="Cheng S."/>
        </authorList>
    </citation>
    <scope>NUCLEOTIDE SEQUENCE [LARGE SCALE GENOMIC DNA]</scope>
    <source>
        <strain evidence="7 8">E2978</strain>
    </source>
</reference>
<dbReference type="PRINTS" id="PR00455">
    <property type="entry name" value="HTHTETR"/>
</dbReference>
<dbReference type="PANTHER" id="PTHR30055">
    <property type="entry name" value="HTH-TYPE TRANSCRIPTIONAL REGULATOR RUTR"/>
    <property type="match status" value="1"/>
</dbReference>
<dbReference type="EMBL" id="LZIT01000001">
    <property type="protein sequence ID" value="OBG47904.1"/>
    <property type="molecule type" value="Genomic_DNA"/>
</dbReference>
<dbReference type="InterPro" id="IPR009057">
    <property type="entry name" value="Homeodomain-like_sf"/>
</dbReference>
<gene>
    <name evidence="7" type="ORF">A5672_00085</name>
</gene>
<dbReference type="InterPro" id="IPR036271">
    <property type="entry name" value="Tet_transcr_reg_TetR-rel_C_sf"/>
</dbReference>
<dbReference type="Pfam" id="PF00440">
    <property type="entry name" value="TetR_N"/>
    <property type="match status" value="2"/>
</dbReference>
<evidence type="ECO:0000259" key="6">
    <source>
        <dbReference type="PROSITE" id="PS50977"/>
    </source>
</evidence>
<organism evidence="7 8">
    <name type="scientific">Mycobacterium alsense</name>
    <dbReference type="NCBI Taxonomy" id="324058"/>
    <lineage>
        <taxon>Bacteria</taxon>
        <taxon>Bacillati</taxon>
        <taxon>Actinomycetota</taxon>
        <taxon>Actinomycetes</taxon>
        <taxon>Mycobacteriales</taxon>
        <taxon>Mycobacteriaceae</taxon>
        <taxon>Mycobacterium</taxon>
    </lineage>
</organism>
<dbReference type="GO" id="GO:0006355">
    <property type="term" value="P:regulation of DNA-templated transcription"/>
    <property type="evidence" value="ECO:0007669"/>
    <property type="project" value="UniProtKB-ARBA"/>
</dbReference>
<evidence type="ECO:0000256" key="5">
    <source>
        <dbReference type="SAM" id="MobiDB-lite"/>
    </source>
</evidence>
<proteinExistence type="predicted"/>
<dbReference type="InterPro" id="IPR001647">
    <property type="entry name" value="HTH_TetR"/>
</dbReference>
<dbReference type="GO" id="GO:0003677">
    <property type="term" value="F:DNA binding"/>
    <property type="evidence" value="ECO:0007669"/>
    <property type="project" value="UniProtKB-UniRule"/>
</dbReference>
<dbReference type="Proteomes" id="UP000092086">
    <property type="component" value="Unassembled WGS sequence"/>
</dbReference>
<dbReference type="RefSeq" id="WP_068205835.1">
    <property type="nucleotide sequence ID" value="NZ_LZIT01000001.1"/>
</dbReference>
<feature type="DNA-binding region" description="H-T-H motif" evidence="4">
    <location>
        <begin position="46"/>
        <end position="65"/>
    </location>
</feature>
<dbReference type="SUPFAM" id="SSF46689">
    <property type="entry name" value="Homeodomain-like"/>
    <property type="match status" value="2"/>
</dbReference>
<keyword evidence="3" id="KW-0804">Transcription</keyword>
<comment type="caution">
    <text evidence="7">The sequence shown here is derived from an EMBL/GenBank/DDBJ whole genome shotgun (WGS) entry which is preliminary data.</text>
</comment>
<evidence type="ECO:0000313" key="8">
    <source>
        <dbReference type="Proteomes" id="UP000092086"/>
    </source>
</evidence>
<keyword evidence="1" id="KW-0805">Transcription regulation</keyword>
<evidence type="ECO:0000256" key="3">
    <source>
        <dbReference type="ARBA" id="ARBA00023163"/>
    </source>
</evidence>
<keyword evidence="2 4" id="KW-0238">DNA-binding</keyword>
<name>A0ABD6P863_9MYCO</name>
<sequence>MARAQSLVKGRAAAPGHMDNDDAGTRRTEILQTAASLIASSGLRTSLQEIADAAGILPGSLYHHFESKEAILVELIRRYQDDLDRIGRMAQARLDEPDSRPVSEQIVELGKAIANCAVRHGAALQMSFYEGPSADPELIKLTQQRPVAIQEAMLQTLRAGRWSGYIKPDIDLPTLSDRICQTMLQVGLDVMRHNSPADQVAELLCRIILRGLAVRSPTDTVLDRSEAFAAAKDVIATWADDSDADPTDKAAHVLAVARAEFGRRGYEVTTVRDIASAAGLGTGTVYRVIGSKDELLAAIMESFGRKVEAGWVAVLRADATAIEKLDALSWVNVNALDRFSDEFRIQLAWMRQSPPNTPNPGWLYATRLRQMKSLLSEGIRSGEIGIDAPSTTMLARCLIGLQWIPENILRAIGTRAALVHARDTVLRGVAVRGH</sequence>
<accession>A0ABD6P863</accession>
<evidence type="ECO:0000256" key="4">
    <source>
        <dbReference type="PROSITE-ProRule" id="PRU00335"/>
    </source>
</evidence>
<dbReference type="InterPro" id="IPR050109">
    <property type="entry name" value="HTH-type_TetR-like_transc_reg"/>
</dbReference>
<feature type="DNA-binding region" description="H-T-H motif" evidence="4">
    <location>
        <begin position="270"/>
        <end position="289"/>
    </location>
</feature>
<feature type="domain" description="HTH tetR-type" evidence="6">
    <location>
        <begin position="24"/>
        <end position="83"/>
    </location>
</feature>